<dbReference type="Pfam" id="PF00096">
    <property type="entry name" value="zf-C2H2"/>
    <property type="match status" value="6"/>
</dbReference>
<feature type="domain" description="C2H2-type" evidence="7">
    <location>
        <begin position="232"/>
        <end position="261"/>
    </location>
</feature>
<dbReference type="FunFam" id="3.30.160.60:FF:000370">
    <property type="entry name" value="Metal regulatory transcription factor 1"/>
    <property type="match status" value="1"/>
</dbReference>
<feature type="compositionally biased region" description="Polar residues" evidence="6">
    <location>
        <begin position="693"/>
        <end position="704"/>
    </location>
</feature>
<dbReference type="FunFam" id="3.30.160.60:FF:000125">
    <property type="entry name" value="Putative zinc finger protein 143"/>
    <property type="match status" value="1"/>
</dbReference>
<dbReference type="RefSeq" id="XP_038049292.1">
    <property type="nucleotide sequence ID" value="XM_038193364.1"/>
</dbReference>
<keyword evidence="1" id="KW-0479">Metal-binding</keyword>
<feature type="compositionally biased region" description="Basic and acidic residues" evidence="6">
    <location>
        <begin position="108"/>
        <end position="120"/>
    </location>
</feature>
<dbReference type="PROSITE" id="PS50157">
    <property type="entry name" value="ZINC_FINGER_C2H2_2"/>
    <property type="match status" value="6"/>
</dbReference>
<dbReference type="Gene3D" id="3.30.160.60">
    <property type="entry name" value="Classic Zinc Finger"/>
    <property type="match status" value="6"/>
</dbReference>
<feature type="region of interest" description="Disordered" evidence="6">
    <location>
        <begin position="337"/>
        <end position="364"/>
    </location>
</feature>
<dbReference type="InterPro" id="IPR013087">
    <property type="entry name" value="Znf_C2H2_type"/>
</dbReference>
<dbReference type="OrthoDB" id="6145499at2759"/>
<dbReference type="FunFam" id="3.30.160.60:FF:000349">
    <property type="entry name" value="metal regulatory transcription factor 1"/>
    <property type="match status" value="1"/>
</dbReference>
<dbReference type="GO" id="GO:0005634">
    <property type="term" value="C:nucleus"/>
    <property type="evidence" value="ECO:0007669"/>
    <property type="project" value="TreeGrafter"/>
</dbReference>
<evidence type="ECO:0000256" key="6">
    <source>
        <dbReference type="SAM" id="MobiDB-lite"/>
    </source>
</evidence>
<dbReference type="GO" id="GO:0008270">
    <property type="term" value="F:zinc ion binding"/>
    <property type="evidence" value="ECO:0007669"/>
    <property type="project" value="UniProtKB-KW"/>
</dbReference>
<dbReference type="PANTHER" id="PTHR46179:SF25">
    <property type="entry name" value="METAL RESPONSE ELEMENT-BINDING TRANSCRIPTION FACTOR-1, ISOFORM C"/>
    <property type="match status" value="1"/>
</dbReference>
<dbReference type="InterPro" id="IPR051061">
    <property type="entry name" value="Zinc_finger_trans_reg"/>
</dbReference>
<feature type="domain" description="C2H2-type" evidence="7">
    <location>
        <begin position="319"/>
        <end position="351"/>
    </location>
</feature>
<dbReference type="Proteomes" id="UP000887568">
    <property type="component" value="Unplaced"/>
</dbReference>
<accession>A0A913ZBY9</accession>
<name>A0A913ZBY9_PATMI</name>
<keyword evidence="9" id="KW-1185">Reference proteome</keyword>
<keyword evidence="3 5" id="KW-0863">Zinc-finger</keyword>
<feature type="domain" description="C2H2-type" evidence="7">
    <location>
        <begin position="172"/>
        <end position="201"/>
    </location>
</feature>
<proteinExistence type="predicted"/>
<feature type="compositionally biased region" description="Low complexity" evidence="6">
    <location>
        <begin position="705"/>
        <end position="725"/>
    </location>
</feature>
<feature type="compositionally biased region" description="Low complexity" evidence="6">
    <location>
        <begin position="348"/>
        <end position="358"/>
    </location>
</feature>
<feature type="domain" description="C2H2-type" evidence="7">
    <location>
        <begin position="261"/>
        <end position="290"/>
    </location>
</feature>
<feature type="domain" description="C2H2-type" evidence="7">
    <location>
        <begin position="291"/>
        <end position="318"/>
    </location>
</feature>
<dbReference type="SUPFAM" id="SSF57667">
    <property type="entry name" value="beta-beta-alpha zinc fingers"/>
    <property type="match status" value="3"/>
</dbReference>
<dbReference type="FunFam" id="3.30.160.60:FF:000100">
    <property type="entry name" value="Zinc finger 45-like"/>
    <property type="match status" value="1"/>
</dbReference>
<dbReference type="GeneID" id="119722946"/>
<keyword evidence="2" id="KW-0677">Repeat</keyword>
<evidence type="ECO:0000256" key="3">
    <source>
        <dbReference type="ARBA" id="ARBA00022771"/>
    </source>
</evidence>
<evidence type="ECO:0000256" key="1">
    <source>
        <dbReference type="ARBA" id="ARBA00022723"/>
    </source>
</evidence>
<keyword evidence="4" id="KW-0862">Zinc</keyword>
<feature type="region of interest" description="Disordered" evidence="6">
    <location>
        <begin position="693"/>
        <end position="732"/>
    </location>
</feature>
<organism evidence="8 9">
    <name type="scientific">Patiria miniata</name>
    <name type="common">Bat star</name>
    <name type="synonym">Asterina miniata</name>
    <dbReference type="NCBI Taxonomy" id="46514"/>
    <lineage>
        <taxon>Eukaryota</taxon>
        <taxon>Metazoa</taxon>
        <taxon>Echinodermata</taxon>
        <taxon>Eleutherozoa</taxon>
        <taxon>Asterozoa</taxon>
        <taxon>Asteroidea</taxon>
        <taxon>Valvatacea</taxon>
        <taxon>Valvatida</taxon>
        <taxon>Asterinidae</taxon>
        <taxon>Patiria</taxon>
    </lineage>
</organism>
<dbReference type="FunFam" id="3.30.160.60:FF:000397">
    <property type="entry name" value="Metal regulatory transcription factor 1"/>
    <property type="match status" value="1"/>
</dbReference>
<dbReference type="EnsemblMetazoa" id="XM_038193364.1">
    <property type="protein sequence ID" value="XP_038049292.1"/>
    <property type="gene ID" value="LOC119722946"/>
</dbReference>
<evidence type="ECO:0000313" key="9">
    <source>
        <dbReference type="Proteomes" id="UP000887568"/>
    </source>
</evidence>
<dbReference type="FunFam" id="3.30.160.60:FF:000072">
    <property type="entry name" value="zinc finger protein 143 isoform X1"/>
    <property type="match status" value="1"/>
</dbReference>
<dbReference type="AlphaFoldDB" id="A0A913ZBY9"/>
<reference evidence="8" key="1">
    <citation type="submission" date="2022-11" db="UniProtKB">
        <authorList>
            <consortium name="EnsemblMetazoa"/>
        </authorList>
    </citation>
    <scope>IDENTIFICATION</scope>
</reference>
<feature type="domain" description="C2H2-type" evidence="7">
    <location>
        <begin position="202"/>
        <end position="231"/>
    </location>
</feature>
<dbReference type="PANTHER" id="PTHR46179">
    <property type="entry name" value="ZINC FINGER PROTEIN"/>
    <property type="match status" value="1"/>
</dbReference>
<sequence>MADSSTSKMDVADIAVEMGVDRFIEDEVESDGVGMKQNEECEGTGNYEFDQTFVYIEHIGETSGSSHVSENDVTIGLTGQEDVAPSSCPSLDQYSVNTTSSLPSRDALQQRDRDNNRGDGFIHHTISADQIQTQISHVGPGYPFDVPDDIAGATLTMERTNPKTQKKEIQRYNCEFERCNRTYSTPGNLKTHLKTHTGDFSFVCKEKGCGKAFLTSYSLKIHVRVHTKERPYSCVSEGCQKSFNTLYRLKAHQRLHSGSTFNCDSEGCTKFFTTLSDLRKHIRTHTGEKPFKCESCGKAFAASHHLKTHVRTHTGEKPYSCQEDGCDRSFNTQYSLKSHKKGHDKHSSSTSVPMSDSSNLDKPQRDDAMRQGIAANSASSSLVNTGCTCTCGSRNSNVSATKTTEQMPITDMVATPPVQPLNTDKVDIVNTSELPVSAQSVNQSTVTEPKAQHAGQSVIIHSIPSGPAGQNLIITINQDSSAPTQVVITPQHQVPQQICNATQVMSINQASTSHRSSGQQTAETCVHRAEAAKSHVDCSTKSCTLEGTGKATACIPAVAPVGLTITQPCPPAVTANSSTIVPVPVLLTIGTPDHAVMHSHSGVSQQTRIQVITDESKLPKSVPSCQSECRSCLPPATADRVVARQHTGGCGVTTTRQPVGQSTIQTAVGSTNPVSQPMLTISDTFSLNPTASTPAPLNEQTTAWSTNSYPHASSNSSAVSSTKSYTCENQQARRTEDMIKSWLNDKNTSMSQANADVESNANSSNEVERRPCLLCNCTCPCECKEQLTKGDFQDGMSVISSFSLSNFPDF</sequence>
<evidence type="ECO:0000259" key="7">
    <source>
        <dbReference type="PROSITE" id="PS50157"/>
    </source>
</evidence>
<evidence type="ECO:0000256" key="2">
    <source>
        <dbReference type="ARBA" id="ARBA00022737"/>
    </source>
</evidence>
<dbReference type="GO" id="GO:0006357">
    <property type="term" value="P:regulation of transcription by RNA polymerase II"/>
    <property type="evidence" value="ECO:0007669"/>
    <property type="project" value="TreeGrafter"/>
</dbReference>
<evidence type="ECO:0000256" key="4">
    <source>
        <dbReference type="ARBA" id="ARBA00022833"/>
    </source>
</evidence>
<dbReference type="SMART" id="SM00355">
    <property type="entry name" value="ZnF_C2H2"/>
    <property type="match status" value="6"/>
</dbReference>
<protein>
    <recommendedName>
        <fullName evidence="7">C2H2-type domain-containing protein</fullName>
    </recommendedName>
</protein>
<dbReference type="OMA" id="SSACICT"/>
<evidence type="ECO:0000256" key="5">
    <source>
        <dbReference type="PROSITE-ProRule" id="PRU00042"/>
    </source>
</evidence>
<dbReference type="PROSITE" id="PS00028">
    <property type="entry name" value="ZINC_FINGER_C2H2_1"/>
    <property type="match status" value="6"/>
</dbReference>
<evidence type="ECO:0000313" key="8">
    <source>
        <dbReference type="EnsemblMetazoa" id="XP_038049292.1"/>
    </source>
</evidence>
<feature type="region of interest" description="Disordered" evidence="6">
    <location>
        <begin position="95"/>
        <end position="120"/>
    </location>
</feature>
<dbReference type="InterPro" id="IPR036236">
    <property type="entry name" value="Znf_C2H2_sf"/>
</dbReference>